<sequence>MGTSHQASIFPMPSRNCSILPNTGPFTARQVYDNLPLAQGSQYIRVLDVHKSDPADSDRLTGTLRTVDLRALPKFTALSYVWGQGSYHKIACNGCDINITQSCYEALTSLRESCQSLTVWVDAICINQEDTGEKEQQIMLMGRIYTLAEIVYVWLGVGNTKTDQAAEYIGAISQFRLFPAKVWPSSRTHTRRNLSRRLIEIGRYILPLAFRNLCIEPLITERYQKYTLLWIIHAMPYARLIYAERIDQLSSLPFVSQDVIHALLDQAWLSRAWTFQEMKLASNPVLVCGKQHILWLVMHQALTFIEHSATQALIDPVNSVISEIQRRVHDGVSHSDSFKKWQALFDVWQAIPRHSRRSSYRHSSVQDSSCSVHDCVQALVTDKVFRSKPFVRLTLGIYHGAVVFCLIFITSFIGGLQLLFLALLPIPFSYFTDNLTKCSFDCIQGSKTRMYSLICHISIQPQNYLVALAQAIRDRNSKWPHDRVYAIDSVLRQLGAKPPAPDCQKPLGQVYRDALVGLMEWNPTLITLLVDCGSHLPDDPSWVPDWSQNNKSWVPDSYIYHGAEKRPWNEQDLAQSVSGNILSVEAACLGMSDYCLTLEESEVDELRSNQVTTNGKLVHNVQLLAEWVLRIRNDILIFRLHDSVPWTIMLTLTGRPILRSEITSEQEDTFRRMYEIITQLGIEADSVPEDTAAVATAATRALEAICQSEGCSKLFLDTCNRIAGRRGLIVSDNGLIGSGPISIRQGDTISLIKGIPVPMALRKVGEDYQVLGPVFIDGFMGLPTETSGSMNLDWETFRLV</sequence>
<accession>A0A9Q9R8Z8</accession>
<dbReference type="InterPro" id="IPR010730">
    <property type="entry name" value="HET"/>
</dbReference>
<proteinExistence type="predicted"/>
<name>A0A9Q9R8Z8_FUSFU</name>
<dbReference type="PANTHER" id="PTHR24148">
    <property type="entry name" value="ANKYRIN REPEAT DOMAIN-CONTAINING PROTEIN 39 HOMOLOG-RELATED"/>
    <property type="match status" value="1"/>
</dbReference>
<dbReference type="Pfam" id="PF06985">
    <property type="entry name" value="HET"/>
    <property type="match status" value="1"/>
</dbReference>
<feature type="transmembrane region" description="Helical" evidence="1">
    <location>
        <begin position="395"/>
        <end position="424"/>
    </location>
</feature>
<organism evidence="3 4">
    <name type="scientific">Fusarium fujikuroi</name>
    <name type="common">Bakanae and foot rot disease fungus</name>
    <name type="synonym">Gibberella fujikuroi</name>
    <dbReference type="NCBI Taxonomy" id="5127"/>
    <lineage>
        <taxon>Eukaryota</taxon>
        <taxon>Fungi</taxon>
        <taxon>Dikarya</taxon>
        <taxon>Ascomycota</taxon>
        <taxon>Pezizomycotina</taxon>
        <taxon>Sordariomycetes</taxon>
        <taxon>Hypocreomycetidae</taxon>
        <taxon>Hypocreales</taxon>
        <taxon>Nectriaceae</taxon>
        <taxon>Fusarium</taxon>
        <taxon>Fusarium fujikuroi species complex</taxon>
    </lineage>
</organism>
<evidence type="ECO:0000313" key="3">
    <source>
        <dbReference type="EMBL" id="VTT55331.1"/>
    </source>
</evidence>
<feature type="domain" description="Heterokaryon incompatibility" evidence="2">
    <location>
        <begin position="75"/>
        <end position="277"/>
    </location>
</feature>
<reference evidence="3" key="1">
    <citation type="submission" date="2019-05" db="EMBL/GenBank/DDBJ databases">
        <authorList>
            <person name="Piombo E."/>
        </authorList>
    </citation>
    <scope>NUCLEOTIDE SEQUENCE</scope>
    <source>
        <strain evidence="3">C2S</strain>
    </source>
</reference>
<dbReference type="AlphaFoldDB" id="A0A9Q9R8Z8"/>
<comment type="caution">
    <text evidence="3">The sequence shown here is derived from an EMBL/GenBank/DDBJ whole genome shotgun (WGS) entry which is preliminary data.</text>
</comment>
<protein>
    <recommendedName>
        <fullName evidence="2">Heterokaryon incompatibility domain-containing protein</fullName>
    </recommendedName>
</protein>
<keyword evidence="1" id="KW-0472">Membrane</keyword>
<evidence type="ECO:0000313" key="4">
    <source>
        <dbReference type="Proteomes" id="UP000760494"/>
    </source>
</evidence>
<dbReference type="Proteomes" id="UP000760494">
    <property type="component" value="Unassembled WGS sequence"/>
</dbReference>
<dbReference type="PANTHER" id="PTHR24148:SF64">
    <property type="entry name" value="HETEROKARYON INCOMPATIBILITY DOMAIN-CONTAINING PROTEIN"/>
    <property type="match status" value="1"/>
</dbReference>
<gene>
    <name evidence="3" type="ORF">C2S_223</name>
</gene>
<dbReference type="InterPro" id="IPR052895">
    <property type="entry name" value="HetReg/Transcr_Mod"/>
</dbReference>
<evidence type="ECO:0000259" key="2">
    <source>
        <dbReference type="Pfam" id="PF06985"/>
    </source>
</evidence>
<keyword evidence="1" id="KW-0812">Transmembrane</keyword>
<evidence type="ECO:0000256" key="1">
    <source>
        <dbReference type="SAM" id="Phobius"/>
    </source>
</evidence>
<dbReference type="EMBL" id="CABFJX010000001">
    <property type="protein sequence ID" value="VTT55331.1"/>
    <property type="molecule type" value="Genomic_DNA"/>
</dbReference>
<keyword evidence="1" id="KW-1133">Transmembrane helix</keyword>
<dbReference type="Pfam" id="PF26639">
    <property type="entry name" value="Het-6_barrel"/>
    <property type="match status" value="1"/>
</dbReference>